<dbReference type="EMBL" id="CAMGYJ010000008">
    <property type="protein sequence ID" value="CAI0460822.1"/>
    <property type="molecule type" value="Genomic_DNA"/>
</dbReference>
<evidence type="ECO:0000313" key="2">
    <source>
        <dbReference type="EMBL" id="CAI0460822.1"/>
    </source>
</evidence>
<comment type="caution">
    <text evidence="2">The sequence shown here is derived from an EMBL/GenBank/DDBJ whole genome shotgun (WGS) entry which is preliminary data.</text>
</comment>
<gene>
    <name evidence="2" type="ORF">LITE_LOCUS34662</name>
</gene>
<protein>
    <recommendedName>
        <fullName evidence="1">RNase H type-1 domain-containing protein</fullName>
    </recommendedName>
</protein>
<dbReference type="InterPro" id="IPR036397">
    <property type="entry name" value="RNaseH_sf"/>
</dbReference>
<dbReference type="InterPro" id="IPR002156">
    <property type="entry name" value="RNaseH_domain"/>
</dbReference>
<keyword evidence="3" id="KW-1185">Reference proteome</keyword>
<dbReference type="InterPro" id="IPR053151">
    <property type="entry name" value="RNase_H-like"/>
</dbReference>
<dbReference type="PANTHER" id="PTHR47723:SF13">
    <property type="entry name" value="PUTATIVE-RELATED"/>
    <property type="match status" value="1"/>
</dbReference>
<dbReference type="CDD" id="cd06222">
    <property type="entry name" value="RNase_H_like"/>
    <property type="match status" value="1"/>
</dbReference>
<proteinExistence type="predicted"/>
<dbReference type="InterPro" id="IPR012337">
    <property type="entry name" value="RNaseH-like_sf"/>
</dbReference>
<dbReference type="GO" id="GO:0004523">
    <property type="term" value="F:RNA-DNA hybrid ribonuclease activity"/>
    <property type="evidence" value="ECO:0007669"/>
    <property type="project" value="InterPro"/>
</dbReference>
<dbReference type="InterPro" id="IPR044730">
    <property type="entry name" value="RNase_H-like_dom_plant"/>
</dbReference>
<dbReference type="SUPFAM" id="SSF53098">
    <property type="entry name" value="Ribonuclease H-like"/>
    <property type="match status" value="1"/>
</dbReference>
<name>A0AAV0NQ76_9ROSI</name>
<sequence>MISWTPPPPEWVTLNSDGSVISESGHAAAGGLIRDHTGRCYAAFAMKLGICSVTRAELRAVVEGLQLAWDLGFRWVKVQLDSKCALQILQCPHREDNRHSAVVARFQALIGRNWEVFVSHVYRESNKCADYLASRGHHLPLGFSSFPVDDPTLVYWILYDRQGLSEPRLVLNEG</sequence>
<accession>A0AAV0NQ76</accession>
<organism evidence="2 3">
    <name type="scientific">Linum tenue</name>
    <dbReference type="NCBI Taxonomy" id="586396"/>
    <lineage>
        <taxon>Eukaryota</taxon>
        <taxon>Viridiplantae</taxon>
        <taxon>Streptophyta</taxon>
        <taxon>Embryophyta</taxon>
        <taxon>Tracheophyta</taxon>
        <taxon>Spermatophyta</taxon>
        <taxon>Magnoliopsida</taxon>
        <taxon>eudicotyledons</taxon>
        <taxon>Gunneridae</taxon>
        <taxon>Pentapetalae</taxon>
        <taxon>rosids</taxon>
        <taxon>fabids</taxon>
        <taxon>Malpighiales</taxon>
        <taxon>Linaceae</taxon>
        <taxon>Linum</taxon>
    </lineage>
</organism>
<dbReference type="PANTHER" id="PTHR47723">
    <property type="entry name" value="OS05G0353850 PROTEIN"/>
    <property type="match status" value="1"/>
</dbReference>
<evidence type="ECO:0000259" key="1">
    <source>
        <dbReference type="PROSITE" id="PS50879"/>
    </source>
</evidence>
<dbReference type="AlphaFoldDB" id="A0AAV0NQ76"/>
<reference evidence="2" key="1">
    <citation type="submission" date="2022-08" db="EMBL/GenBank/DDBJ databases">
        <authorList>
            <person name="Gutierrez-Valencia J."/>
        </authorList>
    </citation>
    <scope>NUCLEOTIDE SEQUENCE</scope>
</reference>
<dbReference type="Gene3D" id="3.30.420.10">
    <property type="entry name" value="Ribonuclease H-like superfamily/Ribonuclease H"/>
    <property type="match status" value="1"/>
</dbReference>
<feature type="domain" description="RNase H type-1" evidence="1">
    <location>
        <begin position="8"/>
        <end position="138"/>
    </location>
</feature>
<dbReference type="PROSITE" id="PS50879">
    <property type="entry name" value="RNASE_H_1"/>
    <property type="match status" value="1"/>
</dbReference>
<dbReference type="GO" id="GO:0003676">
    <property type="term" value="F:nucleic acid binding"/>
    <property type="evidence" value="ECO:0007669"/>
    <property type="project" value="InterPro"/>
</dbReference>
<evidence type="ECO:0000313" key="3">
    <source>
        <dbReference type="Proteomes" id="UP001154282"/>
    </source>
</evidence>
<dbReference type="Pfam" id="PF13456">
    <property type="entry name" value="RVT_3"/>
    <property type="match status" value="1"/>
</dbReference>
<dbReference type="Proteomes" id="UP001154282">
    <property type="component" value="Unassembled WGS sequence"/>
</dbReference>